<feature type="compositionally biased region" description="Basic and acidic residues" evidence="3">
    <location>
        <begin position="1"/>
        <end position="17"/>
    </location>
</feature>
<dbReference type="SUPFAM" id="SSF52540">
    <property type="entry name" value="P-loop containing nucleoside triphosphate hydrolases"/>
    <property type="match status" value="1"/>
</dbReference>
<sequence>MRERGDRDNTAPREQRRPGGRPHAPTLSPADLLLLERDREQALLSAVIGELGAGRPALVTVTGEPGAGQNELLRWAARHAAERDISVLTARATPAEQDLRYGVVGQLLAGHPAFTDHLPHLFLDQGRPGRFPGLTRLLGAARERPTLLVVEDVHRLDSDSLRWLEALARRLPHAPLALLTSSIRTADIGPDWCAGSPLTGSATTVELALPGLTRTGTGTAVRAVCGTVGDRSFVDAVVAATGGNPTVVGDTLRRFTRAGHTPDGDHVHHVRVIAAEVTGEHAASALGALRHPVVLDVLRALAVCGDLLDFPLVVALAGSAAVPETRLRAALLDSGLLTVSDGRFRVSGPVVRDRIIEEMPAVERADLHARAAELAHRAAADDQGIGDLLLRARPVGAAWAVDTLRRAAGAALRGGHRDRAVAYLSRALDEPLSPRTRVRVQLQLAATELVIAPVAAGRRIHGIMREPGEEYAAHRSRAADLCLLGGDTDTAWRALAECLADGGPEDSGQAPSEPGAALEAAARHEELTALLRVAQPLRRTPAEIAVPPAPEPPRAPLAPAVSGVRAWETAVRGTDREEARRLARAALAPHPAGRPQLTVPRLLACRTLLLTEDVDDAETHLCALLTEAHRERRSVAVARVLALRAQLHLGQGRPDLAARDLAAADLELPPDSRHPLSYPYWTALGVVTDLANGRTDQARAAAERPVPPPAEESVSGAHLLFARGLLAEADDDPHRAAALFRVCGRWLLQYGCTNPALLPWRSRAAEAAHALGDAAQALKPAREELELAERWGAPGAIGVAQLSLAMMSGEDRVQRLRSAVEHLGRAPDRAAYTRAVVALASAESGGQPERVTAAASPAYGTAGISFAGSHDVTARHSPVPAPTPAGARSAALPPVWPSLSHGERAAAVLAARGMANREIAAELSVTTRTVELRLSSVYRKLRIRGRDDLRVLAPGTEDD</sequence>
<name>A0ABV3EGG8_9ACTN</name>
<dbReference type="SMART" id="SM00421">
    <property type="entry name" value="HTH_LUXR"/>
    <property type="match status" value="1"/>
</dbReference>
<gene>
    <name evidence="5" type="ORF">AB0D65_35140</name>
</gene>
<dbReference type="CDD" id="cd06170">
    <property type="entry name" value="LuxR_C_like"/>
    <property type="match status" value="1"/>
</dbReference>
<dbReference type="PROSITE" id="PS50043">
    <property type="entry name" value="HTH_LUXR_2"/>
    <property type="match status" value="1"/>
</dbReference>
<keyword evidence="1" id="KW-0547">Nucleotide-binding</keyword>
<dbReference type="RefSeq" id="WP_359989603.1">
    <property type="nucleotide sequence ID" value="NZ_JBEZLS010000042.1"/>
</dbReference>
<dbReference type="Gene3D" id="1.10.10.10">
    <property type="entry name" value="Winged helix-like DNA-binding domain superfamily/Winged helix DNA-binding domain"/>
    <property type="match status" value="1"/>
</dbReference>
<evidence type="ECO:0000313" key="6">
    <source>
        <dbReference type="Proteomes" id="UP001551582"/>
    </source>
</evidence>
<dbReference type="Pfam" id="PF13191">
    <property type="entry name" value="AAA_16"/>
    <property type="match status" value="1"/>
</dbReference>
<dbReference type="PANTHER" id="PTHR16305:SF35">
    <property type="entry name" value="TRANSCRIPTIONAL ACTIVATOR DOMAIN"/>
    <property type="match status" value="1"/>
</dbReference>
<dbReference type="InterPro" id="IPR027417">
    <property type="entry name" value="P-loop_NTPase"/>
</dbReference>
<accession>A0ABV3EGG8</accession>
<reference evidence="5 6" key="1">
    <citation type="submission" date="2024-06" db="EMBL/GenBank/DDBJ databases">
        <title>The Natural Products Discovery Center: Release of the First 8490 Sequenced Strains for Exploring Actinobacteria Biosynthetic Diversity.</title>
        <authorList>
            <person name="Kalkreuter E."/>
            <person name="Kautsar S.A."/>
            <person name="Yang D."/>
            <person name="Bader C.D."/>
            <person name="Teijaro C.N."/>
            <person name="Fluegel L."/>
            <person name="Davis C.M."/>
            <person name="Simpson J.R."/>
            <person name="Lauterbach L."/>
            <person name="Steele A.D."/>
            <person name="Gui C."/>
            <person name="Meng S."/>
            <person name="Li G."/>
            <person name="Viehrig K."/>
            <person name="Ye F."/>
            <person name="Su P."/>
            <person name="Kiefer A.F."/>
            <person name="Nichols A."/>
            <person name="Cepeda A.J."/>
            <person name="Yan W."/>
            <person name="Fan B."/>
            <person name="Jiang Y."/>
            <person name="Adhikari A."/>
            <person name="Zheng C.-J."/>
            <person name="Schuster L."/>
            <person name="Cowan T.M."/>
            <person name="Smanski M.J."/>
            <person name="Chevrette M.G."/>
            <person name="De Carvalho L.P.S."/>
            <person name="Shen B."/>
        </authorList>
    </citation>
    <scope>NUCLEOTIDE SEQUENCE [LARGE SCALE GENOMIC DNA]</scope>
    <source>
        <strain evidence="5 6">NPDC048274</strain>
    </source>
</reference>
<feature type="region of interest" description="Disordered" evidence="3">
    <location>
        <begin position="1"/>
        <end position="28"/>
    </location>
</feature>
<dbReference type="PROSITE" id="PS00622">
    <property type="entry name" value="HTH_LUXR_1"/>
    <property type="match status" value="1"/>
</dbReference>
<evidence type="ECO:0000313" key="5">
    <source>
        <dbReference type="EMBL" id="MEU9356100.1"/>
    </source>
</evidence>
<evidence type="ECO:0000256" key="1">
    <source>
        <dbReference type="ARBA" id="ARBA00022741"/>
    </source>
</evidence>
<evidence type="ECO:0000259" key="4">
    <source>
        <dbReference type="PROSITE" id="PS50043"/>
    </source>
</evidence>
<dbReference type="PANTHER" id="PTHR16305">
    <property type="entry name" value="TESTICULAR SOLUBLE ADENYLYL CYCLASE"/>
    <property type="match status" value="1"/>
</dbReference>
<dbReference type="InterPro" id="IPR036388">
    <property type="entry name" value="WH-like_DNA-bd_sf"/>
</dbReference>
<feature type="domain" description="HTH luxR-type" evidence="4">
    <location>
        <begin position="892"/>
        <end position="957"/>
    </location>
</feature>
<dbReference type="SUPFAM" id="SSF46894">
    <property type="entry name" value="C-terminal effector domain of the bipartite response regulators"/>
    <property type="match status" value="1"/>
</dbReference>
<dbReference type="InterPro" id="IPR000792">
    <property type="entry name" value="Tscrpt_reg_LuxR_C"/>
</dbReference>
<dbReference type="EMBL" id="JBEZLS010000042">
    <property type="protein sequence ID" value="MEU9356100.1"/>
    <property type="molecule type" value="Genomic_DNA"/>
</dbReference>
<keyword evidence="2" id="KW-0067">ATP-binding</keyword>
<dbReference type="Proteomes" id="UP001551582">
    <property type="component" value="Unassembled WGS sequence"/>
</dbReference>
<keyword evidence="6" id="KW-1185">Reference proteome</keyword>
<organism evidence="5 6">
    <name type="scientific">Streptomyces griseoloalbus</name>
    <dbReference type="NCBI Taxonomy" id="67303"/>
    <lineage>
        <taxon>Bacteria</taxon>
        <taxon>Bacillati</taxon>
        <taxon>Actinomycetota</taxon>
        <taxon>Actinomycetes</taxon>
        <taxon>Kitasatosporales</taxon>
        <taxon>Streptomycetaceae</taxon>
        <taxon>Streptomyces</taxon>
    </lineage>
</organism>
<dbReference type="InterPro" id="IPR041664">
    <property type="entry name" value="AAA_16"/>
</dbReference>
<protein>
    <submittedName>
        <fullName evidence="5">AAA family ATPase</fullName>
    </submittedName>
</protein>
<proteinExistence type="predicted"/>
<comment type="caution">
    <text evidence="5">The sequence shown here is derived from an EMBL/GenBank/DDBJ whole genome shotgun (WGS) entry which is preliminary data.</text>
</comment>
<evidence type="ECO:0000256" key="3">
    <source>
        <dbReference type="SAM" id="MobiDB-lite"/>
    </source>
</evidence>
<evidence type="ECO:0000256" key="2">
    <source>
        <dbReference type="ARBA" id="ARBA00022840"/>
    </source>
</evidence>
<dbReference type="Pfam" id="PF00196">
    <property type="entry name" value="GerE"/>
    <property type="match status" value="1"/>
</dbReference>
<dbReference type="PRINTS" id="PR00038">
    <property type="entry name" value="HTHLUXR"/>
</dbReference>
<dbReference type="InterPro" id="IPR016032">
    <property type="entry name" value="Sig_transdc_resp-reg_C-effctor"/>
</dbReference>